<sequence>MQPETIRPEIIQPETIRPEIIQPETIRPEIIQPETTTRPEILQPKTMRPEMVEAEEETGPAPHTESPTKHDIEPVTDRDLVAESMGISAPAGTPFTEPMAERDETLETIFDWLGETEEGEVTTLPPVDETEEEMLNMNDHSPTMMEIPETVTEMIMEEGYYMGRVLYGKSVGGKKNKEEEKGD</sequence>
<organism evidence="2 3">
    <name type="scientific">Homarus americanus</name>
    <name type="common">American lobster</name>
    <dbReference type="NCBI Taxonomy" id="6706"/>
    <lineage>
        <taxon>Eukaryota</taxon>
        <taxon>Metazoa</taxon>
        <taxon>Ecdysozoa</taxon>
        <taxon>Arthropoda</taxon>
        <taxon>Crustacea</taxon>
        <taxon>Multicrustacea</taxon>
        <taxon>Malacostraca</taxon>
        <taxon>Eumalacostraca</taxon>
        <taxon>Eucarida</taxon>
        <taxon>Decapoda</taxon>
        <taxon>Pleocyemata</taxon>
        <taxon>Astacidea</taxon>
        <taxon>Nephropoidea</taxon>
        <taxon>Nephropidae</taxon>
        <taxon>Homarus</taxon>
    </lineage>
</organism>
<accession>A0A8J5TMC6</accession>
<evidence type="ECO:0000313" key="3">
    <source>
        <dbReference type="Proteomes" id="UP000747542"/>
    </source>
</evidence>
<evidence type="ECO:0000313" key="2">
    <source>
        <dbReference type="EMBL" id="KAG7175308.1"/>
    </source>
</evidence>
<dbReference type="AlphaFoldDB" id="A0A8J5TMC6"/>
<gene>
    <name evidence="2" type="ORF">Hamer_G001365</name>
</gene>
<evidence type="ECO:0000256" key="1">
    <source>
        <dbReference type="SAM" id="MobiDB-lite"/>
    </source>
</evidence>
<keyword evidence="3" id="KW-1185">Reference proteome</keyword>
<comment type="caution">
    <text evidence="2">The sequence shown here is derived from an EMBL/GenBank/DDBJ whole genome shotgun (WGS) entry which is preliminary data.</text>
</comment>
<dbReference type="Proteomes" id="UP000747542">
    <property type="component" value="Unassembled WGS sequence"/>
</dbReference>
<proteinExistence type="predicted"/>
<protein>
    <submittedName>
        <fullName evidence="2">Uncharacterized protein</fullName>
    </submittedName>
</protein>
<reference evidence="2" key="1">
    <citation type="journal article" date="2021" name="Sci. Adv.">
        <title>The American lobster genome reveals insights on longevity, neural, and immune adaptations.</title>
        <authorList>
            <person name="Polinski J.M."/>
            <person name="Zimin A.V."/>
            <person name="Clark K.F."/>
            <person name="Kohn A.B."/>
            <person name="Sadowski N."/>
            <person name="Timp W."/>
            <person name="Ptitsyn A."/>
            <person name="Khanna P."/>
            <person name="Romanova D.Y."/>
            <person name="Williams P."/>
            <person name="Greenwood S.J."/>
            <person name="Moroz L.L."/>
            <person name="Walt D.R."/>
            <person name="Bodnar A.G."/>
        </authorList>
    </citation>
    <scope>NUCLEOTIDE SEQUENCE</scope>
    <source>
        <strain evidence="2">GMGI-L3</strain>
    </source>
</reference>
<feature type="region of interest" description="Disordered" evidence="1">
    <location>
        <begin position="1"/>
        <end position="74"/>
    </location>
</feature>
<name>A0A8J5TMC6_HOMAM</name>
<dbReference type="EMBL" id="JAHLQT010006108">
    <property type="protein sequence ID" value="KAG7175308.1"/>
    <property type="molecule type" value="Genomic_DNA"/>
</dbReference>